<evidence type="ECO:0000313" key="2">
    <source>
        <dbReference type="EMBL" id="MDB7085617.1"/>
    </source>
</evidence>
<dbReference type="PANTHER" id="PTHR30050:SF4">
    <property type="entry name" value="ATP-BINDING PROTEIN RV3427C IN INSERTION SEQUENCE-RELATED"/>
    <property type="match status" value="1"/>
</dbReference>
<dbReference type="GO" id="GO:0005524">
    <property type="term" value="F:ATP binding"/>
    <property type="evidence" value="ECO:0007669"/>
    <property type="project" value="UniProtKB-KW"/>
</dbReference>
<evidence type="ECO:0000313" key="3">
    <source>
        <dbReference type="Proteomes" id="UP001211987"/>
    </source>
</evidence>
<protein>
    <submittedName>
        <fullName evidence="2">ATP-binding protein</fullName>
    </submittedName>
</protein>
<reference evidence="2" key="1">
    <citation type="submission" date="2023-01" db="EMBL/GenBank/DDBJ databases">
        <title>Human gut microbiome strain richness.</title>
        <authorList>
            <person name="Chen-Liaw A."/>
        </authorList>
    </citation>
    <scope>NUCLEOTIDE SEQUENCE</scope>
    <source>
        <strain evidence="2">1001217st2_G6_1001217B_191108</strain>
    </source>
</reference>
<dbReference type="InterPro" id="IPR003593">
    <property type="entry name" value="AAA+_ATPase"/>
</dbReference>
<dbReference type="PANTHER" id="PTHR30050">
    <property type="entry name" value="CHROMOSOMAL REPLICATION INITIATOR PROTEIN DNAA"/>
    <property type="match status" value="1"/>
</dbReference>
<dbReference type="EMBL" id="JAQLKE010000046">
    <property type="protein sequence ID" value="MDB7085617.1"/>
    <property type="molecule type" value="Genomic_DNA"/>
</dbReference>
<organism evidence="2 3">
    <name type="scientific">Thomasclavelia ramosa</name>
    <dbReference type="NCBI Taxonomy" id="1547"/>
    <lineage>
        <taxon>Bacteria</taxon>
        <taxon>Bacillati</taxon>
        <taxon>Bacillota</taxon>
        <taxon>Erysipelotrichia</taxon>
        <taxon>Erysipelotrichales</taxon>
        <taxon>Coprobacillaceae</taxon>
        <taxon>Thomasclavelia</taxon>
    </lineage>
</organism>
<sequence>MKKVDIEDLPYKKLSLGICNKCNTEKFHCISEDGSIDFITPCDCEIAKENDERSNRLTDSIYGRKRIERNKSLCGLKKRDIEEINTIRYITNSYNIEAYNELIKYGDEFSNKTSRGYYICGTTGTGKSLLVKRLAAKLLNKGYSVLFTTSVDLLTNIRKRIKEPNLRDLARYAIDVDLLILDDFGVERGNDWETEELLKIFECRWGMSKPIVFTSNLSLEQVKKKYDKHGRIYSRILGGSNKVFTINGIDNRIEQFKARNGKKT</sequence>
<dbReference type="GO" id="GO:0006260">
    <property type="term" value="P:DNA replication"/>
    <property type="evidence" value="ECO:0007669"/>
    <property type="project" value="TreeGrafter"/>
</dbReference>
<dbReference type="InterPro" id="IPR027417">
    <property type="entry name" value="P-loop_NTPase"/>
</dbReference>
<proteinExistence type="predicted"/>
<comment type="caution">
    <text evidence="2">The sequence shown here is derived from an EMBL/GenBank/DDBJ whole genome shotgun (WGS) entry which is preliminary data.</text>
</comment>
<dbReference type="Gene3D" id="3.40.50.300">
    <property type="entry name" value="P-loop containing nucleotide triphosphate hydrolases"/>
    <property type="match status" value="1"/>
</dbReference>
<name>A0AB35ING4_9FIRM</name>
<dbReference type="SUPFAM" id="SSF52540">
    <property type="entry name" value="P-loop containing nucleoside triphosphate hydrolases"/>
    <property type="match status" value="1"/>
</dbReference>
<dbReference type="CDD" id="cd00009">
    <property type="entry name" value="AAA"/>
    <property type="match status" value="1"/>
</dbReference>
<dbReference type="SMART" id="SM00382">
    <property type="entry name" value="AAA"/>
    <property type="match status" value="1"/>
</dbReference>
<dbReference type="RefSeq" id="WP_272019282.1">
    <property type="nucleotide sequence ID" value="NZ_JAQLKE010000046.1"/>
</dbReference>
<feature type="domain" description="AAA+ ATPase" evidence="1">
    <location>
        <begin position="113"/>
        <end position="247"/>
    </location>
</feature>
<dbReference type="Proteomes" id="UP001211987">
    <property type="component" value="Unassembled WGS sequence"/>
</dbReference>
<dbReference type="AlphaFoldDB" id="A0AB35ING4"/>
<gene>
    <name evidence="2" type="ORF">PM738_17580</name>
</gene>
<accession>A0AB35ING4</accession>
<evidence type="ECO:0000259" key="1">
    <source>
        <dbReference type="SMART" id="SM00382"/>
    </source>
</evidence>
<keyword evidence="2" id="KW-0547">Nucleotide-binding</keyword>
<dbReference type="InterPro" id="IPR002611">
    <property type="entry name" value="IstB_ATP-bd"/>
</dbReference>
<dbReference type="Pfam" id="PF01695">
    <property type="entry name" value="IstB_IS21"/>
    <property type="match status" value="1"/>
</dbReference>
<keyword evidence="2" id="KW-0067">ATP-binding</keyword>